<dbReference type="InterPro" id="IPR026983">
    <property type="entry name" value="DHC"/>
</dbReference>
<gene>
    <name evidence="2" type="ORF">C7M84_009639</name>
</gene>
<dbReference type="OrthoDB" id="6358812at2759"/>
<feature type="region of interest" description="Disordered" evidence="1">
    <location>
        <begin position="1581"/>
        <end position="1707"/>
    </location>
</feature>
<feature type="compositionally biased region" description="Low complexity" evidence="1">
    <location>
        <begin position="2776"/>
        <end position="2803"/>
    </location>
</feature>
<feature type="compositionally biased region" description="Basic and acidic residues" evidence="1">
    <location>
        <begin position="1873"/>
        <end position="1927"/>
    </location>
</feature>
<feature type="compositionally biased region" description="Basic and acidic residues" evidence="1">
    <location>
        <begin position="12"/>
        <end position="47"/>
    </location>
</feature>
<keyword evidence="3" id="KW-1185">Reference proteome</keyword>
<feature type="compositionally biased region" description="Acidic residues" evidence="1">
    <location>
        <begin position="3374"/>
        <end position="3389"/>
    </location>
</feature>
<feature type="compositionally biased region" description="Basic and acidic residues" evidence="1">
    <location>
        <begin position="3635"/>
        <end position="3646"/>
    </location>
</feature>
<evidence type="ECO:0000313" key="3">
    <source>
        <dbReference type="Proteomes" id="UP000283509"/>
    </source>
</evidence>
<feature type="compositionally biased region" description="Polar residues" evidence="1">
    <location>
        <begin position="3665"/>
        <end position="3683"/>
    </location>
</feature>
<feature type="region of interest" description="Disordered" evidence="1">
    <location>
        <begin position="3622"/>
        <end position="3798"/>
    </location>
</feature>
<feature type="region of interest" description="Disordered" evidence="1">
    <location>
        <begin position="3331"/>
        <end position="3392"/>
    </location>
</feature>
<dbReference type="EMBL" id="QCYY01002217">
    <property type="protein sequence ID" value="ROT72019.1"/>
    <property type="molecule type" value="Genomic_DNA"/>
</dbReference>
<feature type="compositionally biased region" description="Basic and acidic residues" evidence="1">
    <location>
        <begin position="1680"/>
        <end position="1692"/>
    </location>
</feature>
<feature type="region of interest" description="Disordered" evidence="1">
    <location>
        <begin position="821"/>
        <end position="847"/>
    </location>
</feature>
<feature type="compositionally biased region" description="Basic and acidic residues" evidence="1">
    <location>
        <begin position="1966"/>
        <end position="1981"/>
    </location>
</feature>
<feature type="compositionally biased region" description="Basic and acidic residues" evidence="1">
    <location>
        <begin position="1058"/>
        <end position="1067"/>
    </location>
</feature>
<feature type="region of interest" description="Disordered" evidence="1">
    <location>
        <begin position="3428"/>
        <end position="3450"/>
    </location>
</feature>
<accession>A0A423T686</accession>
<feature type="compositionally biased region" description="Basic and acidic residues" evidence="1">
    <location>
        <begin position="1146"/>
        <end position="1160"/>
    </location>
</feature>
<feature type="compositionally biased region" description="Basic and acidic residues" evidence="1">
    <location>
        <begin position="393"/>
        <end position="413"/>
    </location>
</feature>
<feature type="region of interest" description="Disordered" evidence="1">
    <location>
        <begin position="2206"/>
        <end position="2250"/>
    </location>
</feature>
<feature type="region of interest" description="Disordered" evidence="1">
    <location>
        <begin position="2264"/>
        <end position="2319"/>
    </location>
</feature>
<feature type="region of interest" description="Disordered" evidence="1">
    <location>
        <begin position="1120"/>
        <end position="1160"/>
    </location>
</feature>
<protein>
    <submittedName>
        <fullName evidence="2">Uncharacterized protein</fullName>
    </submittedName>
</protein>
<feature type="region of interest" description="Disordered" evidence="1">
    <location>
        <begin position="1466"/>
        <end position="1491"/>
    </location>
</feature>
<feature type="region of interest" description="Disordered" evidence="1">
    <location>
        <begin position="2761"/>
        <end position="2976"/>
    </location>
</feature>
<dbReference type="GO" id="GO:0030286">
    <property type="term" value="C:dynein complex"/>
    <property type="evidence" value="ECO:0007669"/>
    <property type="project" value="InterPro"/>
</dbReference>
<feature type="region of interest" description="Disordered" evidence="1">
    <location>
        <begin position="1"/>
        <end position="55"/>
    </location>
</feature>
<feature type="compositionally biased region" description="Polar residues" evidence="1">
    <location>
        <begin position="2953"/>
        <end position="2966"/>
    </location>
</feature>
<feature type="region of interest" description="Disordered" evidence="1">
    <location>
        <begin position="2012"/>
        <end position="2114"/>
    </location>
</feature>
<feature type="region of interest" description="Disordered" evidence="1">
    <location>
        <begin position="172"/>
        <end position="225"/>
    </location>
</feature>
<feature type="region of interest" description="Disordered" evidence="1">
    <location>
        <begin position="247"/>
        <end position="305"/>
    </location>
</feature>
<name>A0A423T686_PENVA</name>
<feature type="compositionally biased region" description="Basic and acidic residues" evidence="1">
    <location>
        <begin position="3953"/>
        <end position="3964"/>
    </location>
</feature>
<feature type="compositionally biased region" description="Polar residues" evidence="1">
    <location>
        <begin position="3364"/>
        <end position="3373"/>
    </location>
</feature>
<feature type="region of interest" description="Disordered" evidence="1">
    <location>
        <begin position="666"/>
        <end position="692"/>
    </location>
</feature>
<feature type="compositionally biased region" description="Basic and acidic residues" evidence="1">
    <location>
        <begin position="2557"/>
        <end position="2567"/>
    </location>
</feature>
<dbReference type="Proteomes" id="UP000283509">
    <property type="component" value="Unassembled WGS sequence"/>
</dbReference>
<feature type="region of interest" description="Disordered" evidence="1">
    <location>
        <begin position="1843"/>
        <end position="1981"/>
    </location>
</feature>
<feature type="region of interest" description="Disordered" evidence="1">
    <location>
        <begin position="3948"/>
        <end position="4013"/>
    </location>
</feature>
<feature type="compositionally biased region" description="Basic and acidic residues" evidence="1">
    <location>
        <begin position="2446"/>
        <end position="2461"/>
    </location>
</feature>
<feature type="compositionally biased region" description="Acidic residues" evidence="1">
    <location>
        <begin position="1"/>
        <end position="11"/>
    </location>
</feature>
<feature type="compositionally biased region" description="Polar residues" evidence="1">
    <location>
        <begin position="414"/>
        <end position="430"/>
    </location>
</feature>
<feature type="region of interest" description="Disordered" evidence="1">
    <location>
        <begin position="1722"/>
        <end position="1819"/>
    </location>
</feature>
<feature type="compositionally biased region" description="Basic and acidic residues" evidence="1">
    <location>
        <begin position="2287"/>
        <end position="2299"/>
    </location>
</feature>
<feature type="region of interest" description="Disordered" evidence="1">
    <location>
        <begin position="915"/>
        <end position="940"/>
    </location>
</feature>
<feature type="compositionally biased region" description="Polar residues" evidence="1">
    <location>
        <begin position="183"/>
        <end position="196"/>
    </location>
</feature>
<dbReference type="GO" id="GO:0007018">
    <property type="term" value="P:microtubule-based movement"/>
    <property type="evidence" value="ECO:0007669"/>
    <property type="project" value="InterPro"/>
</dbReference>
<evidence type="ECO:0000313" key="2">
    <source>
        <dbReference type="EMBL" id="ROT72019.1"/>
    </source>
</evidence>
<dbReference type="GO" id="GO:0051959">
    <property type="term" value="F:dynein light intermediate chain binding"/>
    <property type="evidence" value="ECO:0007669"/>
    <property type="project" value="InterPro"/>
</dbReference>
<dbReference type="STRING" id="6689.A0A423T686"/>
<feature type="compositionally biased region" description="Polar residues" evidence="1">
    <location>
        <begin position="1290"/>
        <end position="1301"/>
    </location>
</feature>
<sequence length="4063" mass="448202">MEASGAEDDDIPEHPGVELPEQEHSSVDISEKTSIPKDKNEAKHIKDNLLLPEDNYNNLTDVESLDGGEELTNPLVVEAELEQVYYHAPQEEPHQSEVELAASDGCVVRKRQVVASMCQAREIRRFWSQDRNSPLQQSELNELEGAVGGNVVEEVASVGDIIQQFEGRVGRLDKKSAHKQRLQRGSQSPASRSPSHPRQVATVKPLRESQLQQQDRNGRVQEQPAEPHSIALASGFVPRVMESLSVTKSSPEAYEEDPTHASVPYPEGTHEATQIAEHQTTTVSQEQASSGLPTPGTKAGSAHGKSKLTEADLAVLESMVIAQEAEVEEMAFAHDQAEAQAKAQEEQLRKKGQQQKPKVKGQKKQDQAKGQLQQGKVEEQALLDKAQAQIHQEKIKGQLKDKKSAQPEVKNETQSKAGQVQQSQEGQKLPSNVESLIQPTQTQQVQLGGLAQSTQGQVESLIQPTQFQSQAQQVQVESLIQPTQVKGQAQQVQVESLIQPTQVKGQAQQVQVGSLIQPTQVKGQAQQVQVGSLIQPTQVKGQAEIQFENLSQPPLMKSQAQSQAETKDQMQQGQVEYILQQTSGLVQQPQTGEAIQGQVGLTQQLRVNGHQQQIQTQVQREGQSPQDKVQALIQSQGQVQTLKQQETPSKQIQPETTTKIQQSTTRVVSPGKGHAPTLASAATPAGQTKQQQFGDLTKRVADVASTMASTLESITAVAEGLEGSHLSSDEGEEQLMLMRDSPRWEDEEIQAEETDEPRAIKAEIKLLVKTTEVGKESIEIRSIREFVESDEKNLSGFGGIVPSPVPEAGRVTPQGDRVYTLQRGSPSARTPSPRFVRQQQSSPVSSYIQPTHDEFDLMAQVRGFTDLLPSCVSDGVLHGGCPEAQGMDWEGKSVDSMYTETVVQARISMLPAVDTSEGVAPTSSPTTTLPCATPQPSTSPHTDLTFQTYDLTQRPPYSHLNLEPSHLHESHLVEPQSFDISPSSVTKLSDPLFLEKGFTSATEGLSKLVTSPSAASLQSESVAPYTGTDDMAAASVTYNTSSAVLSIGPVSPTEDSSEDHAEIDRTSTELSPDSVRFEQDMLETRTEDEAPDLDDDMMAGSPVLGPELSERVFSVEATEDTDITTPMEMRDSHTERDATASNLESVDDKEGTEGKSDLKDQCWDTEDNITCLAQETAEIHSRVIKLQEKVQAQEIDRTTAKSEAELILNTVADIREAVSNGKGESDEQKSKMAQDILDSISSISDTVAKIIQNLTPSDVETSSLLMKGETGVTKTESTVIEAGSPEEGSPSDSNIRDQTFSDLLDSDDINRESLEDEFEKLAAEMSLSPKAEEALVHKPEATMTTVPSDAITYPVSSSIIYPSKTPDALQATQREPAEGIIDTFNTIGEASVDEASEDSIGDVVVRRASSRSGPRPTTFPLCLLQPEVVGSSPEAQQYFRQQQEVLEEMGRQGSLHMDVTDLRALTSPESLAGGNEFEDNEAEDSSRETRSNLRKLVKSSSSYENLYDGADLQAASSEDTPTTSQLTSSLGDPFSTKTHLPPEMCSSFENLYMKAREADEKLVHEANLLAGEILDEAVQEAVQEGVDSSTSLSPATLHASSGTHSQQVNDDSELQVCQHEDTIKSGTADQKKTPSTKPVSQEEGQRPPDESTIPSRPTRRHERTFSQASNIYTGAIPTETKQEGKKGDKETIPEEADGVSETIKPYSERKQFWESVTGQSFEAKGTQLIKAETESDTDTTGTDGTVVEQRIPDKKPSVGESSDSEAEYLAHREKPAFYENQAFIGTEKIDVPKEGDRDGAVSPFEVRRRAESQDLPSPEDIAFKDVSSKRALFEKEIKRQSMEIEESQSWKRSSKEYDETVVISEESASSTLQKKEERKQTLEETVESEKDLSKMKKETREDIVSKTDVEKVESEQKKDKVSKKDDVSEITESSKLLKEKMQVKEKKSLSEVSTADSRVVTQTDLLSEKKEKESTEKAGKVSMVDKKVVSQTDISKEKIEKEVLEKAEEIIHESRENEGAILSRTVSKSEEKAESLSEARETIQTRSTEDQDTSRDEITEEDMTRTEETSEEEADELMTKEKVTVNVTEETRQLGDTHETVVRETTTTRDGEQEQRIIKETKTQQTVMADGSTVKTTSITTFTTQLDTKETDEFPEKGKIKKEIFTKEMADEPSASIPEEKDVYKTMTAKEKSEAFVEQRMKSDIFSQELSSSAEDQSPEHKVITPKETGAPVSLQAKTAEHPLTSPIRVPEESVQEIVWEVSQERSETVLSETVEDIPSHQPIESHQVKEIPREEQKKPAKPRRKSSGATEGRLSEEEARKLAIEIVEEVKMEAVKRSPIAPPAEEFGERDGAAKPPFPRPSPESAFTEETTTKIEKYIQEQLGDDVDEKQLKLIESVTARKTEMLHRKMIGSEYQHSMEITDEDLRSSGAELSPIEHQMERLRQMTEEDDTQRYAREPSEADESESSIIIHETADDVMSSEYDQANQMITKTLDALKTAELGKVERPIDTIKEVPETTVLTAVTETRDVTVAEKTDFAKLTKQEVQETARQLVKEVTEKAQESEAVRQASLTAAELRQGSGSREHSRTPSPKPGSRKGSWMDDEDLRREFRRDYEDKKKMFKEEMTSDKDVFGEGSAKESKEMKVSQQKSSDREVHMESSMTESMEESSTVESVRSIEGKIRAEVITSVVKEVKEVETEKKEEVVMRKKGHVEEFNRRSGTDFDAYSSSGESHYFTAAEGTSDSRTGSRPCSSDVEALISERTTGTSEYDTALTSQDASQYSSYSTSSQDYRTAASSISSRDSMKSIDSESSGHLASFELSEASETLVPSAAELEKDMDLLDQDAAEEEISHSHHTVIPQLTIQSDTPKSEDAPGSFEVESDEADFEQDGKDTDSYTTSKMKRSIEMTFYPEPKPLSTDKKGSVTESVASSLEESTVSEVSMATVVEQDKSMQGSTTTDSNMTASSVSEQMMSSVEGQDFDHQVTCTDSGVLTTDTGDGDMTLHSVTITATSVPPSTDDQSTASMCTQVTSETRAQVELTESEQFFRANGPTEVDYVPEYDDEEVRGARPAVAPTVPAFQEAAGAIAGPSEGPQKVVIVEECYETEADQEYGQMMRESEYSELAEAELQYSLDEQPEAEMSSMLVIEEPIERPRTPEPGFIPSSRPTSMIIQSPEEPEEFTEVDKRFSAVFSTTYEERDEGSRSSVSEMMSIDVPDITVTEHTLPMPSQYCYPDLEREEDFPECRALAEAEDRGPDIPATPGSQESASTCASRKSSSTDSEQGREYCLDDMAHGPSFGSFEMVEADEIDDFSEYERTLYMHEERMMEMSQIKEEDEEEVEEERRLSSSPIPIPTQLKAVKIDNSNTPSESQASDETEETDETGDPTIEEQRRWLELQFEESDAANYEYQQTGFIEHVYSGPLEDIEEEREDAERRDLSHITKNSSLSSTPEYDVLAGRKFFTRSGEHDDVSMTSLQEFENLEQQVAVEAIARRASSGSQESLNGKRPESKSGHGDDISVGSFASLQEFERLEKECLIVEQIERKAQEEAAMLSEIEEGHESQMSESESCETLSEPGRASVEGEEYDQRLFEIDEIIRQAQDNVEKFDKSKAEYEGVRLQDIVSVDGSGSGSSHADRTPSVGREEGDADSLEEAQLPELDLDQTGVTSVGSSAKQDTMSMSADSIEAAPRHKVPRETSQDSLEKAEARSSDPMTTSVDSIEFVSRQDLMTTSTDSIEGRRRRPDAMSASTDSIEPSRRDIMATSIDSLGRDDSSGRDADISSGSEQVRPLPRDGGVMECSLESLEPTSSQATHATYQYDTDSIMSGSFTSGCSNTLVASTDDFPDMMTSSMYLPEGELPPESEEQYIRYMQASGGTATEIVQPSSEEGYSHTVTRVVRLPPEAKQITFTGPDAQKKMEEYMQSFNAGEHTTQEEAVDAQGNVHIRRVTQKRIVTDPKETKEHGFSVADPSVEEVETRDEHASRSPPPGPPPGSRGPREPVLPSLEPNTVSGTASQASLCCTARRVCPRTLHSSSLSSLSACCVRMTSRQPSALSAHFVIVCN</sequence>
<feature type="region of interest" description="Disordered" evidence="1">
    <location>
        <begin position="3554"/>
        <end position="3586"/>
    </location>
</feature>
<feature type="compositionally biased region" description="Polar residues" evidence="1">
    <location>
        <begin position="921"/>
        <end position="940"/>
    </location>
</feature>
<feature type="region of interest" description="Disordered" evidence="1">
    <location>
        <begin position="2557"/>
        <end position="2677"/>
    </location>
</feature>
<feature type="region of interest" description="Disordered" evidence="1">
    <location>
        <begin position="1514"/>
        <end position="1538"/>
    </location>
</feature>
<feature type="compositionally biased region" description="Polar residues" evidence="1">
    <location>
        <begin position="1586"/>
        <end position="1609"/>
    </location>
</feature>
<feature type="region of interest" description="Disordered" evidence="1">
    <location>
        <begin position="335"/>
        <end position="376"/>
    </location>
</feature>
<feature type="compositionally biased region" description="Basic and acidic residues" evidence="1">
    <location>
        <begin position="2027"/>
        <end position="2068"/>
    </location>
</feature>
<feature type="compositionally biased region" description="Pro residues" evidence="1">
    <location>
        <begin position="3985"/>
        <end position="3994"/>
    </location>
</feature>
<feature type="compositionally biased region" description="Low complexity" evidence="1">
    <location>
        <begin position="2967"/>
        <end position="2976"/>
    </location>
</feature>
<feature type="compositionally biased region" description="Basic and acidic residues" evidence="1">
    <location>
        <begin position="1128"/>
        <end position="1138"/>
    </location>
</feature>
<feature type="compositionally biased region" description="Polar residues" evidence="1">
    <location>
        <begin position="1624"/>
        <end position="1639"/>
    </location>
</feature>
<feature type="compositionally biased region" description="Basic and acidic residues" evidence="1">
    <location>
        <begin position="3505"/>
        <end position="3518"/>
    </location>
</feature>
<feature type="compositionally biased region" description="Basic residues" evidence="1">
    <location>
        <begin position="350"/>
        <end position="362"/>
    </location>
</feature>
<proteinExistence type="predicted"/>
<feature type="compositionally biased region" description="Low complexity" evidence="1">
    <location>
        <begin position="2660"/>
        <end position="2676"/>
    </location>
</feature>
<dbReference type="GO" id="GO:0045505">
    <property type="term" value="F:dynein intermediate chain binding"/>
    <property type="evidence" value="ECO:0007669"/>
    <property type="project" value="InterPro"/>
</dbReference>
<reference evidence="2 3" key="2">
    <citation type="submission" date="2019-01" db="EMBL/GenBank/DDBJ databases">
        <title>The decoding of complex shrimp genome reveals the adaptation for benthos swimmer, frequently molting mechanism and breeding impact on genome.</title>
        <authorList>
            <person name="Sun Y."/>
            <person name="Gao Y."/>
            <person name="Yu Y."/>
        </authorList>
    </citation>
    <scope>NUCLEOTIDE SEQUENCE [LARGE SCALE GENOMIC DNA]</scope>
    <source>
        <tissue evidence="2">Muscle</tissue>
    </source>
</reference>
<reference evidence="2 3" key="1">
    <citation type="submission" date="2018-04" db="EMBL/GenBank/DDBJ databases">
        <authorList>
            <person name="Zhang X."/>
            <person name="Yuan J."/>
            <person name="Li F."/>
            <person name="Xiang J."/>
        </authorList>
    </citation>
    <scope>NUCLEOTIDE SEQUENCE [LARGE SCALE GENOMIC DNA]</scope>
    <source>
        <tissue evidence="2">Muscle</tissue>
    </source>
</reference>
<feature type="compositionally biased region" description="Basic and acidic residues" evidence="1">
    <location>
        <begin position="335"/>
        <end position="349"/>
    </location>
</feature>
<feature type="compositionally biased region" description="Basic and acidic residues" evidence="1">
    <location>
        <begin position="1787"/>
        <end position="1812"/>
    </location>
</feature>
<feature type="compositionally biased region" description="Polar residues" evidence="1">
    <location>
        <begin position="276"/>
        <end position="292"/>
    </location>
</feature>
<feature type="compositionally biased region" description="Basic and acidic residues" evidence="1">
    <location>
        <begin position="3695"/>
        <end position="3710"/>
    </location>
</feature>
<feature type="region of interest" description="Disordered" evidence="1">
    <location>
        <begin position="2336"/>
        <end position="2371"/>
    </location>
</feature>
<feature type="compositionally biased region" description="Low complexity" evidence="1">
    <location>
        <begin position="2926"/>
        <end position="2943"/>
    </location>
</feature>
<feature type="region of interest" description="Disordered" evidence="1">
    <location>
        <begin position="1047"/>
        <end position="1076"/>
    </location>
</feature>
<feature type="compositionally biased region" description="Polar residues" evidence="1">
    <location>
        <begin position="2763"/>
        <end position="2775"/>
    </location>
</feature>
<feature type="region of interest" description="Disordered" evidence="1">
    <location>
        <begin position="3245"/>
        <end position="3288"/>
    </location>
</feature>
<feature type="region of interest" description="Disordered" evidence="1">
    <location>
        <begin position="1271"/>
        <end position="1301"/>
    </location>
</feature>
<feature type="compositionally biased region" description="Basic and acidic residues" evidence="1">
    <location>
        <begin position="1935"/>
        <end position="1949"/>
    </location>
</feature>
<feature type="compositionally biased region" description="Basic and acidic residues" evidence="1">
    <location>
        <begin position="3769"/>
        <end position="3780"/>
    </location>
</feature>
<feature type="region of interest" description="Disordered" evidence="1">
    <location>
        <begin position="2446"/>
        <end position="2478"/>
    </location>
</feature>
<feature type="compositionally biased region" description="Basic and acidic residues" evidence="1">
    <location>
        <begin position="2607"/>
        <end position="2659"/>
    </location>
</feature>
<feature type="compositionally biased region" description="Low complexity" evidence="1">
    <location>
        <begin position="3268"/>
        <end position="3282"/>
    </location>
</feature>
<feature type="compositionally biased region" description="Basic and acidic residues" evidence="1">
    <location>
        <begin position="2077"/>
        <end position="2114"/>
    </location>
</feature>
<feature type="compositionally biased region" description="Basic and acidic residues" evidence="1">
    <location>
        <begin position="3245"/>
        <end position="3257"/>
    </location>
</feature>
<comment type="caution">
    <text evidence="2">The sequence shown here is derived from an EMBL/GenBank/DDBJ whole genome shotgun (WGS) entry which is preliminary data.</text>
</comment>
<feature type="region of interest" description="Disordered" evidence="1">
    <location>
        <begin position="3491"/>
        <end position="3520"/>
    </location>
</feature>
<dbReference type="PANTHER" id="PTHR45703">
    <property type="entry name" value="DYNEIN HEAVY CHAIN"/>
    <property type="match status" value="1"/>
</dbReference>
<evidence type="ECO:0000256" key="1">
    <source>
        <dbReference type="SAM" id="MobiDB-lite"/>
    </source>
</evidence>
<feature type="compositionally biased region" description="Polar residues" evidence="1">
    <location>
        <begin position="1950"/>
        <end position="1965"/>
    </location>
</feature>
<feature type="compositionally biased region" description="Polar residues" evidence="1">
    <location>
        <begin position="837"/>
        <end position="847"/>
    </location>
</feature>
<feature type="compositionally biased region" description="Polar residues" evidence="1">
    <location>
        <begin position="2206"/>
        <end position="2216"/>
    </location>
</feature>
<feature type="region of interest" description="Disordered" evidence="1">
    <location>
        <begin position="393"/>
        <end position="430"/>
    </location>
</feature>
<organism evidence="2 3">
    <name type="scientific">Penaeus vannamei</name>
    <name type="common">Whiteleg shrimp</name>
    <name type="synonym">Litopenaeus vannamei</name>
    <dbReference type="NCBI Taxonomy" id="6689"/>
    <lineage>
        <taxon>Eukaryota</taxon>
        <taxon>Metazoa</taxon>
        <taxon>Ecdysozoa</taxon>
        <taxon>Arthropoda</taxon>
        <taxon>Crustacea</taxon>
        <taxon>Multicrustacea</taxon>
        <taxon>Malacostraca</taxon>
        <taxon>Eumalacostraca</taxon>
        <taxon>Eucarida</taxon>
        <taxon>Decapoda</taxon>
        <taxon>Dendrobranchiata</taxon>
        <taxon>Penaeoidea</taxon>
        <taxon>Penaeidae</taxon>
        <taxon>Penaeus</taxon>
    </lineage>
</organism>